<organism evidence="1 2">
    <name type="scientific">Persicimonas caeni</name>
    <dbReference type="NCBI Taxonomy" id="2292766"/>
    <lineage>
        <taxon>Bacteria</taxon>
        <taxon>Deltaproteobacteria</taxon>
        <taxon>Bradymonadales</taxon>
        <taxon>Bradymonadaceae</taxon>
        <taxon>Persicimonas</taxon>
    </lineage>
</organism>
<protein>
    <recommendedName>
        <fullName evidence="3">DUF3892 domain-containing protein</fullName>
    </recommendedName>
</protein>
<sequence length="92" mass="10416">MARYVITRQANSDAGEVFFVYEVFKAHDGRFNVGEPSWWNWGKVARTLLDGHWVQTGREEDSAIKFGADVKVVLRTETNETISDNLANLPEG</sequence>
<reference evidence="1 2" key="1">
    <citation type="submission" date="2019-06" db="EMBL/GenBank/DDBJ databases">
        <title>Persicimonas caeni gen. nov., sp. nov., a predatory bacterium isolated from solar saltern.</title>
        <authorList>
            <person name="Wang S."/>
        </authorList>
    </citation>
    <scope>NUCLEOTIDE SEQUENCE [LARGE SCALE GENOMIC DNA]</scope>
    <source>
        <strain evidence="1 2">YN101</strain>
    </source>
</reference>
<dbReference type="RefSeq" id="WP_141200583.1">
    <property type="nucleotide sequence ID" value="NZ_CP041186.1"/>
</dbReference>
<dbReference type="Proteomes" id="UP000315995">
    <property type="component" value="Chromosome"/>
</dbReference>
<dbReference type="AlphaFoldDB" id="A0A4Y6Q0L7"/>
<proteinExistence type="predicted"/>
<accession>A0A4Y6Q0L7</accession>
<evidence type="ECO:0000313" key="1">
    <source>
        <dbReference type="EMBL" id="QDG54138.1"/>
    </source>
</evidence>
<keyword evidence="2" id="KW-1185">Reference proteome</keyword>
<gene>
    <name evidence="1" type="ORF">FIV42_26365</name>
</gene>
<accession>A0A5B8YIA1</accession>
<evidence type="ECO:0000313" key="2">
    <source>
        <dbReference type="Proteomes" id="UP000315995"/>
    </source>
</evidence>
<evidence type="ECO:0008006" key="3">
    <source>
        <dbReference type="Google" id="ProtNLM"/>
    </source>
</evidence>
<dbReference type="EMBL" id="CP041186">
    <property type="protein sequence ID" value="QDG54138.1"/>
    <property type="molecule type" value="Genomic_DNA"/>
</dbReference>
<name>A0A4Y6Q0L7_PERCE</name>